<evidence type="ECO:0000256" key="1">
    <source>
        <dbReference type="SAM" id="MobiDB-lite"/>
    </source>
</evidence>
<evidence type="ECO:0000256" key="2">
    <source>
        <dbReference type="SAM" id="Phobius"/>
    </source>
</evidence>
<feature type="transmembrane region" description="Helical" evidence="2">
    <location>
        <begin position="99"/>
        <end position="119"/>
    </location>
</feature>
<feature type="transmembrane region" description="Helical" evidence="2">
    <location>
        <begin position="154"/>
        <end position="172"/>
    </location>
</feature>
<evidence type="ECO:0008006" key="5">
    <source>
        <dbReference type="Google" id="ProtNLM"/>
    </source>
</evidence>
<name>A0A1W2DPK3_9HYPH</name>
<accession>A0A1W2DPK3</accession>
<reference evidence="3 4" key="1">
    <citation type="submission" date="2017-04" db="EMBL/GenBank/DDBJ databases">
        <authorList>
            <person name="Afonso C.L."/>
            <person name="Miller P.J."/>
            <person name="Scott M.A."/>
            <person name="Spackman E."/>
            <person name="Goraichik I."/>
            <person name="Dimitrov K.M."/>
            <person name="Suarez D.L."/>
            <person name="Swayne D.E."/>
        </authorList>
    </citation>
    <scope>NUCLEOTIDE SEQUENCE [LARGE SCALE GENOMIC DNA]</scope>
    <source>
        <strain evidence="3 4">CGMCC 1.10972</strain>
    </source>
</reference>
<sequence length="176" mass="18920">MTPDRGTDHMEPVKGGRRVSASEPAETPMDGLFFGVVAMLPLLAGGIGLFVLPDNWSFLTLNLTLFWGAAILCFLAGVRRGVSFRQPGGPKVTQIAMMLFLFIAGYGAIVATVWAFPRLAIGLELAGYLALAILDPLSARAGRAPLYFASFRPWQMAIPLVSLLLVGAYVLTSPFF</sequence>
<dbReference type="EMBL" id="FWXR01000016">
    <property type="protein sequence ID" value="SMC98922.1"/>
    <property type="molecule type" value="Genomic_DNA"/>
</dbReference>
<proteinExistence type="predicted"/>
<gene>
    <name evidence="3" type="ORF">SAMN06297251_11667</name>
</gene>
<keyword evidence="2" id="KW-1133">Transmembrane helix</keyword>
<organism evidence="3 4">
    <name type="scientific">Fulvimarina manganoxydans</name>
    <dbReference type="NCBI Taxonomy" id="937218"/>
    <lineage>
        <taxon>Bacteria</taxon>
        <taxon>Pseudomonadati</taxon>
        <taxon>Pseudomonadota</taxon>
        <taxon>Alphaproteobacteria</taxon>
        <taxon>Hyphomicrobiales</taxon>
        <taxon>Aurantimonadaceae</taxon>
        <taxon>Fulvimarina</taxon>
    </lineage>
</organism>
<feature type="transmembrane region" description="Helical" evidence="2">
    <location>
        <begin position="58"/>
        <end position="78"/>
    </location>
</feature>
<dbReference type="RefSeq" id="WP_084411505.1">
    <property type="nucleotide sequence ID" value="NZ_FWXR01000016.1"/>
</dbReference>
<dbReference type="Proteomes" id="UP000192656">
    <property type="component" value="Unassembled WGS sequence"/>
</dbReference>
<keyword evidence="2" id="KW-0812">Transmembrane</keyword>
<feature type="compositionally biased region" description="Basic and acidic residues" evidence="1">
    <location>
        <begin position="1"/>
        <end position="14"/>
    </location>
</feature>
<feature type="transmembrane region" description="Helical" evidence="2">
    <location>
        <begin position="32"/>
        <end position="52"/>
    </location>
</feature>
<keyword evidence="2" id="KW-0472">Membrane</keyword>
<keyword evidence="4" id="KW-1185">Reference proteome</keyword>
<protein>
    <recommendedName>
        <fullName evidence="5">DUF3429 domain-containing protein</fullName>
    </recommendedName>
</protein>
<evidence type="ECO:0000313" key="4">
    <source>
        <dbReference type="Proteomes" id="UP000192656"/>
    </source>
</evidence>
<feature type="region of interest" description="Disordered" evidence="1">
    <location>
        <begin position="1"/>
        <end position="24"/>
    </location>
</feature>
<dbReference type="AlphaFoldDB" id="A0A1W2DPK3"/>
<evidence type="ECO:0000313" key="3">
    <source>
        <dbReference type="EMBL" id="SMC98922.1"/>
    </source>
</evidence>